<dbReference type="PANTHER" id="PTHR20935">
    <property type="entry name" value="PHOSPHOGLYCERATE MUTASE-RELATED"/>
    <property type="match status" value="1"/>
</dbReference>
<dbReference type="Gene3D" id="3.40.50.1240">
    <property type="entry name" value="Phosphoglycerate mutase-like"/>
    <property type="match status" value="1"/>
</dbReference>
<reference evidence="2 3" key="1">
    <citation type="submission" date="2020-08" db="EMBL/GenBank/DDBJ databases">
        <title>Bridging the membrane lipid divide: bacteria of the FCB group superphylum have the potential to synthesize archaeal ether lipids.</title>
        <authorList>
            <person name="Villanueva L."/>
            <person name="Von Meijenfeldt F.A.B."/>
            <person name="Westbye A.B."/>
            <person name="Yadav S."/>
            <person name="Hopmans E.C."/>
            <person name="Dutilh B.E."/>
            <person name="Sinninghe Damste J.S."/>
        </authorList>
    </citation>
    <scope>NUCLEOTIDE SEQUENCE [LARGE SCALE GENOMIC DNA]</scope>
    <source>
        <strain evidence="2">NIOZ-UU27</strain>
    </source>
</reference>
<evidence type="ECO:0000313" key="2">
    <source>
        <dbReference type="EMBL" id="MBC8176144.1"/>
    </source>
</evidence>
<dbReference type="EMBL" id="JACNJD010000098">
    <property type="protein sequence ID" value="MBC8176144.1"/>
    <property type="molecule type" value="Genomic_DNA"/>
</dbReference>
<comment type="caution">
    <text evidence="2">The sequence shown here is derived from an EMBL/GenBank/DDBJ whole genome shotgun (WGS) entry which is preliminary data.</text>
</comment>
<proteinExistence type="predicted"/>
<dbReference type="PANTHER" id="PTHR20935:SF0">
    <property type="entry name" value="SERINE_THREONINE-PROTEIN PHOSPHATASE PGAM5, MITOCHONDRIAL"/>
    <property type="match status" value="1"/>
</dbReference>
<accession>A0A8J6MZB1</accession>
<dbReference type="AlphaFoldDB" id="A0A8J6MZB1"/>
<organism evidence="2 3">
    <name type="scientific">Candidatus Desulfacyla euxinica</name>
    <dbReference type="NCBI Taxonomy" id="2841693"/>
    <lineage>
        <taxon>Bacteria</taxon>
        <taxon>Deltaproteobacteria</taxon>
        <taxon>Candidatus Desulfacyla</taxon>
    </lineage>
</organism>
<name>A0A8J6MZB1_9DELT</name>
<protein>
    <submittedName>
        <fullName evidence="2">Histidine phosphatase family protein</fullName>
    </submittedName>
</protein>
<keyword evidence="1" id="KW-0378">Hydrolase</keyword>
<evidence type="ECO:0000256" key="1">
    <source>
        <dbReference type="ARBA" id="ARBA00022801"/>
    </source>
</evidence>
<dbReference type="Proteomes" id="UP000650524">
    <property type="component" value="Unassembled WGS sequence"/>
</dbReference>
<dbReference type="InterPro" id="IPR051021">
    <property type="entry name" value="Mito_Ser/Thr_phosphatase"/>
</dbReference>
<dbReference type="SMART" id="SM00855">
    <property type="entry name" value="PGAM"/>
    <property type="match status" value="1"/>
</dbReference>
<sequence length="233" mass="26511">MSDIYMIRHGQASFSSENYDRLSTLGCLQSEILGESLSHMGIFFDAIYSGSLERQRHTAERVLERTPAGSRRDLQIQPGLNEYDAKGIVEAQVPAMIRDNPKLALDLGRMNERRSFQRIFEGAMRRWLSGRYDAEGVEPWKAFRDRVQGAVNRIMMENGRGKTVAIFTSGGPICVTLQMALGITEDIAIQLNWQLRNTSVSVFKYSDRGIFLHSYNSINHLLDRKDSALLTYR</sequence>
<dbReference type="SUPFAM" id="SSF53254">
    <property type="entry name" value="Phosphoglycerate mutase-like"/>
    <property type="match status" value="1"/>
</dbReference>
<evidence type="ECO:0000313" key="3">
    <source>
        <dbReference type="Proteomes" id="UP000650524"/>
    </source>
</evidence>
<gene>
    <name evidence="2" type="ORF">H8E19_01965</name>
</gene>
<dbReference type="CDD" id="cd07067">
    <property type="entry name" value="HP_PGM_like"/>
    <property type="match status" value="1"/>
</dbReference>
<dbReference type="InterPro" id="IPR029033">
    <property type="entry name" value="His_PPase_superfam"/>
</dbReference>
<dbReference type="GO" id="GO:0016787">
    <property type="term" value="F:hydrolase activity"/>
    <property type="evidence" value="ECO:0007669"/>
    <property type="project" value="UniProtKB-KW"/>
</dbReference>
<dbReference type="Pfam" id="PF00300">
    <property type="entry name" value="His_Phos_1"/>
    <property type="match status" value="2"/>
</dbReference>
<dbReference type="InterPro" id="IPR013078">
    <property type="entry name" value="His_Pase_superF_clade-1"/>
</dbReference>